<dbReference type="InterPro" id="IPR019783">
    <property type="entry name" value="SDO1/SBDS_N"/>
</dbReference>
<dbReference type="InterPro" id="IPR039100">
    <property type="entry name" value="Sdo1/SBDS-like"/>
</dbReference>
<dbReference type="PANTHER" id="PTHR10927">
    <property type="entry name" value="RIBOSOME MATURATION PROTEIN SBDS"/>
    <property type="match status" value="1"/>
</dbReference>
<dbReference type="Gene3D" id="3.30.1250.10">
    <property type="entry name" value="Ribosome maturation protein SBDS, N-terminal domain"/>
    <property type="match status" value="1"/>
</dbReference>
<dbReference type="EMBL" id="PJQM01000142">
    <property type="protein sequence ID" value="RCI06495.1"/>
    <property type="molecule type" value="Genomic_DNA"/>
</dbReference>
<reference evidence="2 3" key="1">
    <citation type="journal article" date="2018" name="G3 (Bethesda)">
        <title>Phylogenetic and Phylogenomic Definition of Rhizopus Species.</title>
        <authorList>
            <person name="Gryganskyi A.P."/>
            <person name="Golan J."/>
            <person name="Dolatabadi S."/>
            <person name="Mondo S."/>
            <person name="Robb S."/>
            <person name="Idnurm A."/>
            <person name="Muszewska A."/>
            <person name="Steczkiewicz K."/>
            <person name="Masonjones S."/>
            <person name="Liao H.L."/>
            <person name="Gajdeczka M.T."/>
            <person name="Anike F."/>
            <person name="Vuek A."/>
            <person name="Anishchenko I.M."/>
            <person name="Voigt K."/>
            <person name="de Hoog G.S."/>
            <person name="Smith M.E."/>
            <person name="Heitman J."/>
            <person name="Vilgalys R."/>
            <person name="Stajich J.E."/>
        </authorList>
    </citation>
    <scope>NUCLEOTIDE SEQUENCE [LARGE SCALE GENOMIC DNA]</scope>
    <source>
        <strain evidence="2 3">LSU 92-RS-03</strain>
    </source>
</reference>
<dbReference type="Proteomes" id="UP000253551">
    <property type="component" value="Unassembled WGS sequence"/>
</dbReference>
<keyword evidence="3" id="KW-1185">Reference proteome</keyword>
<dbReference type="InterPro" id="IPR036786">
    <property type="entry name" value="Ribosome_mat_SBDS_N_sf"/>
</dbReference>
<accession>A0A367KWC5</accession>
<dbReference type="Pfam" id="PF01172">
    <property type="entry name" value="SBDS_N"/>
    <property type="match status" value="1"/>
</dbReference>
<proteinExistence type="predicted"/>
<gene>
    <name evidence="2" type="ORF">CU098_005388</name>
</gene>
<dbReference type="OrthoDB" id="2567806at2759"/>
<evidence type="ECO:0000313" key="2">
    <source>
        <dbReference type="EMBL" id="RCI06495.1"/>
    </source>
</evidence>
<dbReference type="SUPFAM" id="SSF89895">
    <property type="entry name" value="FYSH domain"/>
    <property type="match status" value="1"/>
</dbReference>
<dbReference type="PANTHER" id="PTHR10927:SF2">
    <property type="entry name" value="RESTRICTION OF TELOMERE CAPPING PROTEIN 3"/>
    <property type="match status" value="1"/>
</dbReference>
<feature type="domain" description="Ribosome maturation protein SDO1/SBDS N-terminal" evidence="1">
    <location>
        <begin position="6"/>
        <end position="90"/>
    </location>
</feature>
<organism evidence="2 3">
    <name type="scientific">Rhizopus stolonifer</name>
    <name type="common">Rhizopus nigricans</name>
    <dbReference type="NCBI Taxonomy" id="4846"/>
    <lineage>
        <taxon>Eukaryota</taxon>
        <taxon>Fungi</taxon>
        <taxon>Fungi incertae sedis</taxon>
        <taxon>Mucoromycota</taxon>
        <taxon>Mucoromycotina</taxon>
        <taxon>Mucoromycetes</taxon>
        <taxon>Mucorales</taxon>
        <taxon>Mucorineae</taxon>
        <taxon>Rhizopodaceae</taxon>
        <taxon>Rhizopus</taxon>
    </lineage>
</organism>
<dbReference type="STRING" id="4846.A0A367KWC5"/>
<sequence>MPSDHAVKVVYKGADSNEFFVIANADMVTKWKSDKTVPLVDVVQSFDVFTTTNKSNTGEYISPSKGLLESTFNTTNVDDIVKKILSEGEDKGL</sequence>
<protein>
    <recommendedName>
        <fullName evidence="1">Ribosome maturation protein SDO1/SBDS N-terminal domain-containing protein</fullName>
    </recommendedName>
</protein>
<evidence type="ECO:0000259" key="1">
    <source>
        <dbReference type="Pfam" id="PF01172"/>
    </source>
</evidence>
<dbReference type="AlphaFoldDB" id="A0A367KWC5"/>
<name>A0A367KWC5_RHIST</name>
<comment type="caution">
    <text evidence="2">The sequence shown here is derived from an EMBL/GenBank/DDBJ whole genome shotgun (WGS) entry which is preliminary data.</text>
</comment>
<evidence type="ECO:0000313" key="3">
    <source>
        <dbReference type="Proteomes" id="UP000253551"/>
    </source>
</evidence>